<feature type="compositionally biased region" description="Basic residues" evidence="12">
    <location>
        <begin position="252"/>
        <end position="261"/>
    </location>
</feature>
<dbReference type="FunFam" id="3.40.50.300:FF:000019">
    <property type="entry name" value="Translation initiation factor IF-2"/>
    <property type="match status" value="1"/>
</dbReference>
<feature type="binding site" evidence="9">
    <location>
        <begin position="395"/>
        <end position="402"/>
    </location>
    <ligand>
        <name>GTP</name>
        <dbReference type="ChEBI" id="CHEBI:37565"/>
    </ligand>
</feature>
<dbReference type="GO" id="GO:0003924">
    <property type="term" value="F:GTPase activity"/>
    <property type="evidence" value="ECO:0007669"/>
    <property type="project" value="UniProtKB-UniRule"/>
</dbReference>
<dbReference type="Pfam" id="PF11987">
    <property type="entry name" value="IF-2"/>
    <property type="match status" value="1"/>
</dbReference>
<dbReference type="Proteomes" id="UP000886005">
    <property type="component" value="Unassembled WGS sequence"/>
</dbReference>
<dbReference type="CDD" id="cd03692">
    <property type="entry name" value="mtIF2_IVc"/>
    <property type="match status" value="1"/>
</dbReference>
<evidence type="ECO:0000256" key="6">
    <source>
        <dbReference type="ARBA" id="ARBA00022741"/>
    </source>
</evidence>
<evidence type="ECO:0000256" key="11">
    <source>
        <dbReference type="RuleBase" id="RU000645"/>
    </source>
</evidence>
<dbReference type="NCBIfam" id="TIGR00231">
    <property type="entry name" value="small_GTP"/>
    <property type="match status" value="1"/>
</dbReference>
<reference evidence="14" key="1">
    <citation type="journal article" date="2020" name="mSystems">
        <title>Genome- and Community-Level Interaction Insights into Carbon Utilization and Element Cycling Functions of Hydrothermarchaeota in Hydrothermal Sediment.</title>
        <authorList>
            <person name="Zhou Z."/>
            <person name="Liu Y."/>
            <person name="Xu W."/>
            <person name="Pan J."/>
            <person name="Luo Z.H."/>
            <person name="Li M."/>
        </authorList>
    </citation>
    <scope>NUCLEOTIDE SEQUENCE [LARGE SCALE GENOMIC DNA]</scope>
    <source>
        <strain evidence="14">HyVt-456</strain>
    </source>
</reference>
<dbReference type="Pfam" id="PF03144">
    <property type="entry name" value="GTP_EFTU_D2"/>
    <property type="match status" value="1"/>
</dbReference>
<dbReference type="InterPro" id="IPR053905">
    <property type="entry name" value="EF-G-like_DII"/>
</dbReference>
<evidence type="ECO:0000256" key="4">
    <source>
        <dbReference type="ARBA" id="ARBA00022490"/>
    </source>
</evidence>
<dbReference type="AlphaFoldDB" id="A0A7V1LJG6"/>
<dbReference type="PROSITE" id="PS51722">
    <property type="entry name" value="G_TR_2"/>
    <property type="match status" value="1"/>
</dbReference>
<dbReference type="CDD" id="cd03702">
    <property type="entry name" value="IF2_mtIF2_II"/>
    <property type="match status" value="1"/>
</dbReference>
<keyword evidence="7 9" id="KW-0648">Protein biosynthesis</keyword>
<dbReference type="FunFam" id="3.40.50.10050:FF:000001">
    <property type="entry name" value="Translation initiation factor IF-2"/>
    <property type="match status" value="1"/>
</dbReference>
<gene>
    <name evidence="9" type="primary">infB</name>
    <name evidence="14" type="ORF">ENJ10_00030</name>
</gene>
<sequence length="889" mass="98388">MAAAKKYKLFKICKELNVGHETVSQFLQEKGVKVSGPNSSVSEEDYLELVERFATDKAKAEKRREKKSRAEEEKKAEGEAVPETGKEKEAESDYLKAIKESIEVRAEELSRPEPEPEPVPEPEVAPAPKPESTPGEEPEKVVAVAPEEPGEKEIDKPKEAEKTEKPVIRKQVPYTDPTKRAKPAPEKVSPPAAPVKQEVKKKKEKGHEAESLSEKEKKRQKALEMIRKDGKKRGSKKPDLRVLGIDGDGAARKRKSKKQKRKNIDAKAVQDTLKKTLASLDTKTKKPKHKKKVKEVEGELIEENIIEVTEFISANDLANLMDVPVSEILMKCLELGLVVSINQRLDIDTIQLLAEEYGYKVEEHKVTEFVDDEEEEEEEDPALLEPRPPIVTIMGHVDHGKTSLLDYLRKSNVAAGEAGGITQHVGAYEVEYQGKKITFLDTPGHEAFTAMRARGAQVTDIVILIIAADDAVMPQTDEALDHAKAAGVKIVIAINKIDKPGANSERIKQQLSERNVLVEDWGGPYQSAEISAKTGQGIPELLEKVLLESELLELKANPNKMAQGFVIESRLDKGKGPIATVLIQSGTLRVGDNFVAGQYYGKVRALLDEHGKKLKKLAPGQPGVVVGFTGVPQAGDKFVVRKDERSVREIATKRQQLHREQEAKTHRHKTLAQISEQIKLGETQELNIVVKADVDGSAEALSDALIKLNTQEVEVNVVRKAVGPISEGDVLLASASNAVIIGFHVRANAKAKELAVKEGVDIHIYRVVYDAVNDIRLALEGMLRPEENEVVLGHLEVRETFKVSRVGTIAGCYVTDGKILRQNKVRIIRDDVEIYTGNIASLKRFKDDVKEVASGFECGVQIENYNDLKVGDVIESFEVTQTKRKLENA</sequence>
<feature type="compositionally biased region" description="Pro residues" evidence="12">
    <location>
        <begin position="121"/>
        <end position="131"/>
    </location>
</feature>
<dbReference type="GO" id="GO:0003743">
    <property type="term" value="F:translation initiation factor activity"/>
    <property type="evidence" value="ECO:0007669"/>
    <property type="project" value="UniProtKB-UniRule"/>
</dbReference>
<evidence type="ECO:0000256" key="1">
    <source>
        <dbReference type="ARBA" id="ARBA00004496"/>
    </source>
</evidence>
<organism evidence="14">
    <name type="scientific">Caldithrix abyssi</name>
    <dbReference type="NCBI Taxonomy" id="187145"/>
    <lineage>
        <taxon>Bacteria</taxon>
        <taxon>Pseudomonadati</taxon>
        <taxon>Calditrichota</taxon>
        <taxon>Calditrichia</taxon>
        <taxon>Calditrichales</taxon>
        <taxon>Calditrichaceae</taxon>
        <taxon>Caldithrix</taxon>
    </lineage>
</organism>
<dbReference type="FunFam" id="2.40.30.10:FF:000007">
    <property type="entry name" value="Translation initiation factor IF-2"/>
    <property type="match status" value="1"/>
</dbReference>
<dbReference type="GO" id="GO:0005737">
    <property type="term" value="C:cytoplasm"/>
    <property type="evidence" value="ECO:0007669"/>
    <property type="project" value="UniProtKB-SubCell"/>
</dbReference>
<dbReference type="InterPro" id="IPR006847">
    <property type="entry name" value="IF2_N"/>
</dbReference>
<dbReference type="InterPro" id="IPR004161">
    <property type="entry name" value="EFTu-like_2"/>
</dbReference>
<dbReference type="Gene3D" id="3.40.50.300">
    <property type="entry name" value="P-loop containing nucleotide triphosphate hydrolases"/>
    <property type="match status" value="1"/>
</dbReference>
<dbReference type="InterPro" id="IPR015760">
    <property type="entry name" value="TIF_IF2"/>
</dbReference>
<dbReference type="EMBL" id="DRLD01000002">
    <property type="protein sequence ID" value="HED09048.1"/>
    <property type="molecule type" value="Genomic_DNA"/>
</dbReference>
<feature type="domain" description="Tr-type G" evidence="13">
    <location>
        <begin position="386"/>
        <end position="555"/>
    </location>
</feature>
<dbReference type="CDD" id="cd01887">
    <property type="entry name" value="IF2_eIF5B"/>
    <property type="match status" value="1"/>
</dbReference>
<dbReference type="Pfam" id="PF04760">
    <property type="entry name" value="IF2_N"/>
    <property type="match status" value="1"/>
</dbReference>
<dbReference type="Gene3D" id="3.40.50.10050">
    <property type="entry name" value="Translation initiation factor IF- 2, domain 3"/>
    <property type="match status" value="1"/>
</dbReference>
<dbReference type="InterPro" id="IPR000178">
    <property type="entry name" value="TF_IF2_bacterial-like"/>
</dbReference>
<evidence type="ECO:0000259" key="13">
    <source>
        <dbReference type="PROSITE" id="PS51722"/>
    </source>
</evidence>
<dbReference type="InterPro" id="IPR000795">
    <property type="entry name" value="T_Tr_GTP-bd_dom"/>
</dbReference>
<evidence type="ECO:0000256" key="10">
    <source>
        <dbReference type="RuleBase" id="RU000644"/>
    </source>
</evidence>
<dbReference type="InterPro" id="IPR027417">
    <property type="entry name" value="P-loop_NTPase"/>
</dbReference>
<dbReference type="SUPFAM" id="SSF52156">
    <property type="entry name" value="Initiation factor IF2/eIF5b, domain 3"/>
    <property type="match status" value="1"/>
</dbReference>
<comment type="caution">
    <text evidence="14">The sequence shown here is derived from an EMBL/GenBank/DDBJ whole genome shotgun (WGS) entry which is preliminary data.</text>
</comment>
<feature type="compositionally biased region" description="Basic and acidic residues" evidence="12">
    <location>
        <begin position="149"/>
        <end position="167"/>
    </location>
</feature>
<evidence type="ECO:0000256" key="3">
    <source>
        <dbReference type="ARBA" id="ARBA00020675"/>
    </source>
</evidence>
<dbReference type="Gene3D" id="1.10.10.2480">
    <property type="match status" value="1"/>
</dbReference>
<comment type="subcellular location">
    <subcellularLocation>
        <location evidence="1 9 11">Cytoplasm</location>
    </subcellularLocation>
</comment>
<evidence type="ECO:0000313" key="14">
    <source>
        <dbReference type="EMBL" id="HED09048.1"/>
    </source>
</evidence>
<evidence type="ECO:0000256" key="5">
    <source>
        <dbReference type="ARBA" id="ARBA00022540"/>
    </source>
</evidence>
<feature type="region of interest" description="G-domain" evidence="9">
    <location>
        <begin position="389"/>
        <end position="537"/>
    </location>
</feature>
<feature type="binding site" evidence="9">
    <location>
        <begin position="495"/>
        <end position="498"/>
    </location>
    <ligand>
        <name>GTP</name>
        <dbReference type="ChEBI" id="CHEBI:37565"/>
    </ligand>
</feature>
<keyword evidence="5 9" id="KW-0396">Initiation factor</keyword>
<keyword evidence="4 9" id="KW-0963">Cytoplasm</keyword>
<comment type="similarity">
    <text evidence="2 9 10">Belongs to the TRAFAC class translation factor GTPase superfamily. Classic translation factor GTPase family. IF-2 subfamily.</text>
</comment>
<comment type="function">
    <text evidence="9 10">One of the essential components for the initiation of protein synthesis. Protects formylmethionyl-tRNA from spontaneous hydrolysis and promotes its binding to the 30S ribosomal subunits. Also involved in the hydrolysis of GTP during the formation of the 70S ribosomal complex.</text>
</comment>
<dbReference type="PANTHER" id="PTHR43381:SF5">
    <property type="entry name" value="TR-TYPE G DOMAIN-CONTAINING PROTEIN"/>
    <property type="match status" value="1"/>
</dbReference>
<evidence type="ECO:0000256" key="9">
    <source>
        <dbReference type="HAMAP-Rule" id="MF_00100"/>
    </source>
</evidence>
<dbReference type="PANTHER" id="PTHR43381">
    <property type="entry name" value="TRANSLATION INITIATION FACTOR IF-2-RELATED"/>
    <property type="match status" value="1"/>
</dbReference>
<dbReference type="InterPro" id="IPR044145">
    <property type="entry name" value="IF2_II"/>
</dbReference>
<dbReference type="InterPro" id="IPR009000">
    <property type="entry name" value="Transl_B-barrel_sf"/>
</dbReference>
<dbReference type="InterPro" id="IPR005225">
    <property type="entry name" value="Small_GTP-bd"/>
</dbReference>
<dbReference type="Pfam" id="PF22042">
    <property type="entry name" value="EF-G_D2"/>
    <property type="match status" value="1"/>
</dbReference>
<protein>
    <recommendedName>
        <fullName evidence="3 9">Translation initiation factor IF-2</fullName>
    </recommendedName>
</protein>
<accession>A0A7V1LJG6</accession>
<dbReference type="HAMAP" id="MF_00100_B">
    <property type="entry name" value="IF_2_B"/>
    <property type="match status" value="1"/>
</dbReference>
<dbReference type="PROSITE" id="PS01176">
    <property type="entry name" value="IF2"/>
    <property type="match status" value="1"/>
</dbReference>
<evidence type="ECO:0000256" key="7">
    <source>
        <dbReference type="ARBA" id="ARBA00022917"/>
    </source>
</evidence>
<proteinExistence type="inferred from homology"/>
<evidence type="ECO:0000256" key="8">
    <source>
        <dbReference type="ARBA" id="ARBA00023134"/>
    </source>
</evidence>
<dbReference type="InterPro" id="IPR023115">
    <property type="entry name" value="TIF_IF2_dom3"/>
</dbReference>
<name>A0A7V1LJG6_CALAY</name>
<feature type="region of interest" description="Disordered" evidence="12">
    <location>
        <begin position="57"/>
        <end position="264"/>
    </location>
</feature>
<dbReference type="FunFam" id="2.40.30.10:FF:000008">
    <property type="entry name" value="Translation initiation factor IF-2"/>
    <property type="match status" value="1"/>
</dbReference>
<dbReference type="InterPro" id="IPR036925">
    <property type="entry name" value="TIF_IF2_dom3_sf"/>
</dbReference>
<dbReference type="SUPFAM" id="SSF52540">
    <property type="entry name" value="P-loop containing nucleoside triphosphate hydrolases"/>
    <property type="match status" value="1"/>
</dbReference>
<dbReference type="NCBIfam" id="TIGR00487">
    <property type="entry name" value="IF-2"/>
    <property type="match status" value="1"/>
</dbReference>
<feature type="compositionally biased region" description="Basic and acidic residues" evidence="12">
    <location>
        <begin position="205"/>
        <end position="228"/>
    </location>
</feature>
<dbReference type="SUPFAM" id="SSF50447">
    <property type="entry name" value="Translation proteins"/>
    <property type="match status" value="2"/>
</dbReference>
<dbReference type="Pfam" id="PF00009">
    <property type="entry name" value="GTP_EFTU"/>
    <property type="match status" value="1"/>
</dbReference>
<keyword evidence="8 9" id="KW-0342">GTP-binding</keyword>
<evidence type="ECO:0000256" key="12">
    <source>
        <dbReference type="SAM" id="MobiDB-lite"/>
    </source>
</evidence>
<keyword evidence="6 9" id="KW-0547">Nucleotide-binding</keyword>
<dbReference type="Gene3D" id="2.40.30.10">
    <property type="entry name" value="Translation factors"/>
    <property type="match status" value="2"/>
</dbReference>
<evidence type="ECO:0000256" key="2">
    <source>
        <dbReference type="ARBA" id="ARBA00007733"/>
    </source>
</evidence>
<feature type="binding site" evidence="9">
    <location>
        <begin position="441"/>
        <end position="445"/>
    </location>
    <ligand>
        <name>GTP</name>
        <dbReference type="ChEBI" id="CHEBI:37565"/>
    </ligand>
</feature>
<feature type="compositionally biased region" description="Basic and acidic residues" evidence="12">
    <location>
        <begin position="57"/>
        <end position="114"/>
    </location>
</feature>
<dbReference type="GO" id="GO:0005525">
    <property type="term" value="F:GTP binding"/>
    <property type="evidence" value="ECO:0007669"/>
    <property type="project" value="UniProtKB-KW"/>
</dbReference>